<organism evidence="1">
    <name type="scientific">Triticum urartu</name>
    <name type="common">Red wild einkorn</name>
    <name type="synonym">Crithodium urartu</name>
    <dbReference type="NCBI Taxonomy" id="4572"/>
    <lineage>
        <taxon>Eukaryota</taxon>
        <taxon>Viridiplantae</taxon>
        <taxon>Streptophyta</taxon>
        <taxon>Embryophyta</taxon>
        <taxon>Tracheophyta</taxon>
        <taxon>Spermatophyta</taxon>
        <taxon>Magnoliopsida</taxon>
        <taxon>Liliopsida</taxon>
        <taxon>Poales</taxon>
        <taxon>Poaceae</taxon>
        <taxon>BOP clade</taxon>
        <taxon>Pooideae</taxon>
        <taxon>Triticodae</taxon>
        <taxon>Triticeae</taxon>
        <taxon>Triticinae</taxon>
        <taxon>Triticum</taxon>
    </lineage>
</organism>
<dbReference type="InterPro" id="IPR005050">
    <property type="entry name" value="Enod93"/>
</dbReference>
<gene>
    <name evidence="1" type="ORF">TRIUR3_18823</name>
</gene>
<evidence type="ECO:0000313" key="1">
    <source>
        <dbReference type="EMBL" id="EMS61160.1"/>
    </source>
</evidence>
<dbReference type="Pfam" id="PF03386">
    <property type="entry name" value="ENOD93"/>
    <property type="match status" value="1"/>
</dbReference>
<dbReference type="EMBL" id="KD099774">
    <property type="protein sequence ID" value="EMS61160.1"/>
    <property type="molecule type" value="Genomic_DNA"/>
</dbReference>
<accession>M8A929</accession>
<proteinExistence type="predicted"/>
<name>M8A929_TRIUA</name>
<reference evidence="1" key="1">
    <citation type="journal article" date="2013" name="Nature">
        <title>Draft genome of the wheat A-genome progenitor Triticum urartu.</title>
        <authorList>
            <person name="Ling H.Q."/>
            <person name="Zhao S."/>
            <person name="Liu D."/>
            <person name="Wang J."/>
            <person name="Sun H."/>
            <person name="Zhang C."/>
            <person name="Fan H."/>
            <person name="Li D."/>
            <person name="Dong L."/>
            <person name="Tao Y."/>
            <person name="Gao C."/>
            <person name="Wu H."/>
            <person name="Li Y."/>
            <person name="Cui Y."/>
            <person name="Guo X."/>
            <person name="Zheng S."/>
            <person name="Wang B."/>
            <person name="Yu K."/>
            <person name="Liang Q."/>
            <person name="Yang W."/>
            <person name="Lou X."/>
            <person name="Chen J."/>
            <person name="Feng M."/>
            <person name="Jian J."/>
            <person name="Zhang X."/>
            <person name="Luo G."/>
            <person name="Jiang Y."/>
            <person name="Liu J."/>
            <person name="Wang Z."/>
            <person name="Sha Y."/>
            <person name="Zhang B."/>
            <person name="Wu H."/>
            <person name="Tang D."/>
            <person name="Shen Q."/>
            <person name="Xue P."/>
            <person name="Zou S."/>
            <person name="Wang X."/>
            <person name="Liu X."/>
            <person name="Wang F."/>
            <person name="Yang Y."/>
            <person name="An X."/>
            <person name="Dong Z."/>
            <person name="Zhang K."/>
            <person name="Zhang X."/>
            <person name="Luo M.C."/>
            <person name="Dvorak J."/>
            <person name="Tong Y."/>
            <person name="Wang J."/>
            <person name="Yang H."/>
            <person name="Li Z."/>
            <person name="Wang D."/>
            <person name="Zhang A."/>
            <person name="Wang J."/>
        </authorList>
    </citation>
    <scope>NUCLEOTIDE SEQUENCE</scope>
</reference>
<sequence>MRRSRDWIADGLAPRPHIASKTEGTLTHFTATTSSLPSDLARASKLSSTASKMSTVTPAYLDQRLTAAKRCSREAAIAGTKAAAVATVAAAVPTLARRGIWML</sequence>
<protein>
    <submittedName>
        <fullName evidence="1">Uncharacterized protein</fullName>
    </submittedName>
</protein>
<dbReference type="AlphaFoldDB" id="M8A929"/>